<feature type="binding site" evidence="10">
    <location>
        <position position="192"/>
    </location>
    <ligand>
        <name>Ca(2+)</name>
        <dbReference type="ChEBI" id="CHEBI:29108"/>
        <label>2</label>
    </ligand>
</feature>
<feature type="binding site" evidence="10">
    <location>
        <position position="60"/>
    </location>
    <ligand>
        <name>Ca(2+)</name>
        <dbReference type="ChEBI" id="CHEBI:29108"/>
        <label>1</label>
    </ligand>
</feature>
<dbReference type="Gene3D" id="1.10.420.10">
    <property type="entry name" value="Peroxidase, domain 2"/>
    <property type="match status" value="1"/>
</dbReference>
<dbReference type="Gene3D" id="1.10.520.10">
    <property type="match status" value="1"/>
</dbReference>
<feature type="site" description="Transition state stabilizer" evidence="11">
    <location>
        <position position="31"/>
    </location>
</feature>
<evidence type="ECO:0000313" key="15">
    <source>
        <dbReference type="EMBL" id="RPD62317.1"/>
    </source>
</evidence>
<feature type="binding site" evidence="10">
    <location>
        <position position="168"/>
    </location>
    <ligand>
        <name>Ca(2+)</name>
        <dbReference type="ChEBI" id="CHEBI:29108"/>
        <label>2</label>
    </ligand>
</feature>
<keyword evidence="6 10" id="KW-0408">Iron</keyword>
<keyword evidence="4 10" id="KW-0479">Metal-binding</keyword>
<dbReference type="Proteomes" id="UP000313359">
    <property type="component" value="Unassembled WGS sequence"/>
</dbReference>
<evidence type="ECO:0000256" key="4">
    <source>
        <dbReference type="ARBA" id="ARBA00022723"/>
    </source>
</evidence>
<evidence type="ECO:0000256" key="12">
    <source>
        <dbReference type="PIRSR" id="PIRSR601621-4"/>
    </source>
</evidence>
<evidence type="ECO:0000256" key="3">
    <source>
        <dbReference type="ARBA" id="ARBA00022617"/>
    </source>
</evidence>
<feature type="chain" id="PRO_5023077066" description="Peroxidase" evidence="13">
    <location>
        <begin position="20"/>
        <end position="324"/>
    </location>
</feature>
<dbReference type="InterPro" id="IPR001621">
    <property type="entry name" value="Ligninase"/>
</dbReference>
<keyword evidence="5 13" id="KW-0560">Oxidoreductase</keyword>
<dbReference type="EMBL" id="ML122259">
    <property type="protein sequence ID" value="RPD62317.1"/>
    <property type="molecule type" value="Genomic_DNA"/>
</dbReference>
<dbReference type="PRINTS" id="PR00458">
    <property type="entry name" value="PEROXIDASE"/>
</dbReference>
<evidence type="ECO:0000256" key="11">
    <source>
        <dbReference type="PIRSR" id="PIRSR601621-3"/>
    </source>
</evidence>
<keyword evidence="13" id="KW-0732">Signal</keyword>
<dbReference type="PRINTS" id="PR00462">
    <property type="entry name" value="LIGNINASE"/>
</dbReference>
<comment type="cofactor">
    <cofactor evidence="10">
        <name>heme b</name>
        <dbReference type="ChEBI" id="CHEBI:60344"/>
    </cofactor>
    <text evidence="10">Binds 1 heme b (iron(II)-protoporphyrin IX) group per subunit.</text>
</comment>
<accession>A0A5C2SGD3</accession>
<dbReference type="GO" id="GO:0020037">
    <property type="term" value="F:heme binding"/>
    <property type="evidence" value="ECO:0007669"/>
    <property type="project" value="UniProtKB-UniRule"/>
</dbReference>
<dbReference type="GO" id="GO:0042744">
    <property type="term" value="P:hydrogen peroxide catabolic process"/>
    <property type="evidence" value="ECO:0007669"/>
    <property type="project" value="TreeGrafter"/>
</dbReference>
<dbReference type="EC" id="1.11.1.-" evidence="13"/>
<feature type="binding site" evidence="10">
    <location>
        <position position="58"/>
    </location>
    <ligand>
        <name>Ca(2+)</name>
        <dbReference type="ChEBI" id="CHEBI:29108"/>
        <label>1</label>
    </ligand>
</feature>
<dbReference type="InterPro" id="IPR044831">
    <property type="entry name" value="Ccp1-like"/>
</dbReference>
<evidence type="ECO:0000256" key="13">
    <source>
        <dbReference type="RuleBase" id="RU363051"/>
    </source>
</evidence>
<feature type="binding site" evidence="10">
    <location>
        <position position="185"/>
    </location>
    <ligand>
        <name>Ca(2+)</name>
        <dbReference type="ChEBI" id="CHEBI:29108"/>
        <label>2</label>
    </ligand>
</feature>
<evidence type="ECO:0000256" key="10">
    <source>
        <dbReference type="PIRSR" id="PIRSR601621-2"/>
    </source>
</evidence>
<keyword evidence="7 12" id="KW-1015">Disulfide bond</keyword>
<evidence type="ECO:0000259" key="14">
    <source>
        <dbReference type="PROSITE" id="PS50873"/>
    </source>
</evidence>
<dbReference type="InterPro" id="IPR002016">
    <property type="entry name" value="Haem_peroxidase"/>
</dbReference>
<name>A0A5C2SGD3_9APHY</name>
<feature type="binding site" evidence="10">
    <location>
        <position position="62"/>
    </location>
    <ligand>
        <name>Ca(2+)</name>
        <dbReference type="ChEBI" id="CHEBI:29108"/>
        <label>1</label>
    </ligand>
</feature>
<keyword evidence="16" id="KW-1185">Reference proteome</keyword>
<organism evidence="15 16">
    <name type="scientific">Lentinus tigrinus ALCF2SS1-6</name>
    <dbReference type="NCBI Taxonomy" id="1328759"/>
    <lineage>
        <taxon>Eukaryota</taxon>
        <taxon>Fungi</taxon>
        <taxon>Dikarya</taxon>
        <taxon>Basidiomycota</taxon>
        <taxon>Agaricomycotina</taxon>
        <taxon>Agaricomycetes</taxon>
        <taxon>Polyporales</taxon>
        <taxon>Polyporaceae</taxon>
        <taxon>Lentinus</taxon>
    </lineage>
</organism>
<keyword evidence="3 10" id="KW-0349">Heme</keyword>
<evidence type="ECO:0000256" key="2">
    <source>
        <dbReference type="ARBA" id="ARBA00022559"/>
    </source>
</evidence>
<dbReference type="PANTHER" id="PTHR31356">
    <property type="entry name" value="THYLAKOID LUMENAL 29 KDA PROTEIN, CHLOROPLASTIC-RELATED"/>
    <property type="match status" value="1"/>
</dbReference>
<proteinExistence type="inferred from homology"/>
<dbReference type="GO" id="GO:0000302">
    <property type="term" value="P:response to reactive oxygen species"/>
    <property type="evidence" value="ECO:0007669"/>
    <property type="project" value="TreeGrafter"/>
</dbReference>
<dbReference type="OrthoDB" id="2113341at2759"/>
<keyword evidence="2 13" id="KW-0575">Peroxidase</keyword>
<evidence type="ECO:0000256" key="7">
    <source>
        <dbReference type="ARBA" id="ARBA00023157"/>
    </source>
</evidence>
<protein>
    <recommendedName>
        <fullName evidence="13">Peroxidase</fullName>
        <ecNumber evidence="13">1.11.1.-</ecNumber>
    </recommendedName>
</protein>
<evidence type="ECO:0000256" key="8">
    <source>
        <dbReference type="ARBA" id="ARBA00023180"/>
    </source>
</evidence>
<dbReference type="PROSITE" id="PS00435">
    <property type="entry name" value="PEROXIDASE_1"/>
    <property type="match status" value="1"/>
</dbReference>
<dbReference type="GO" id="GO:0034599">
    <property type="term" value="P:cellular response to oxidative stress"/>
    <property type="evidence" value="ECO:0007669"/>
    <property type="project" value="InterPro"/>
</dbReference>
<dbReference type="InterPro" id="IPR019793">
    <property type="entry name" value="Peroxidases_heam-ligand_BS"/>
</dbReference>
<feature type="active site" description="Proton acceptor" evidence="9">
    <location>
        <position position="35"/>
    </location>
</feature>
<evidence type="ECO:0000313" key="16">
    <source>
        <dbReference type="Proteomes" id="UP000313359"/>
    </source>
</evidence>
<keyword evidence="8" id="KW-0325">Glycoprotein</keyword>
<dbReference type="PANTHER" id="PTHR31356:SF66">
    <property type="entry name" value="CATALASE-PEROXIDASE"/>
    <property type="match status" value="1"/>
</dbReference>
<evidence type="ECO:0000256" key="5">
    <source>
        <dbReference type="ARBA" id="ARBA00023002"/>
    </source>
</evidence>
<comment type="cofactor">
    <cofactor evidence="10 13">
        <name>Ca(2+)</name>
        <dbReference type="ChEBI" id="CHEBI:29108"/>
    </cofactor>
    <text evidence="10 13">Binds 2 calcium ions per subunit.</text>
</comment>
<dbReference type="InterPro" id="IPR010255">
    <property type="entry name" value="Haem_peroxidase_sf"/>
</dbReference>
<dbReference type="GO" id="GO:0004601">
    <property type="term" value="F:peroxidase activity"/>
    <property type="evidence" value="ECO:0007669"/>
    <property type="project" value="UniProtKB-KW"/>
</dbReference>
<comment type="similarity">
    <text evidence="1 13">Belongs to the peroxidase family. Ligninase subfamily.</text>
</comment>
<gene>
    <name evidence="15" type="ORF">L227DRAFT_585071</name>
</gene>
<sequence>MQCPYAFLWLAICAVLTHAGRCNDHARQSLRITFHDAIGRSSALWASGSAGYVYLCGGADGSLIKFSDLELTDPANKGLHDIINSLKHIADHYDVSYGDIIQFAGAVGFSNCPGATRLEFFAGRPEATAPAPPKLIPGPTDTAQATLSRMQDAGFSAEDTVILLGAHSVGREHTIDPAANDTPLDSTPGAFDSQFYLEVLLKGTVYPRKAPHSGEALSATKDVFRLSSDAAIARHPDTACHDDRMRSAFRKAMIKVATLGHRMEDLVDCSHVIPVPPPWNKTASYPAGFSTSSVERSVSLSSCPGITLPAKASEDTLTGLQYFC</sequence>
<feature type="disulfide bond" evidence="12">
    <location>
        <begin position="22"/>
        <end position="112"/>
    </location>
</feature>
<feature type="binding site" evidence="10">
    <location>
        <position position="187"/>
    </location>
    <ligand>
        <name>Ca(2+)</name>
        <dbReference type="ChEBI" id="CHEBI:29108"/>
        <label>2</label>
    </ligand>
</feature>
<feature type="signal peptide" evidence="13">
    <location>
        <begin position="1"/>
        <end position="19"/>
    </location>
</feature>
<dbReference type="PROSITE" id="PS50873">
    <property type="entry name" value="PEROXIDASE_4"/>
    <property type="match status" value="1"/>
</dbReference>
<evidence type="ECO:0000256" key="9">
    <source>
        <dbReference type="PIRSR" id="PIRSR601621-1"/>
    </source>
</evidence>
<evidence type="ECO:0000256" key="6">
    <source>
        <dbReference type="ARBA" id="ARBA00023004"/>
    </source>
</evidence>
<keyword evidence="10 13" id="KW-0106">Calcium</keyword>
<feature type="domain" description="Plant heme peroxidase family profile" evidence="14">
    <location>
        <begin position="30"/>
        <end position="273"/>
    </location>
</feature>
<dbReference type="STRING" id="1328759.A0A5C2SGD3"/>
<evidence type="ECO:0000256" key="1">
    <source>
        <dbReference type="ARBA" id="ARBA00006089"/>
    </source>
</evidence>
<dbReference type="SUPFAM" id="SSF48113">
    <property type="entry name" value="Heme-dependent peroxidases"/>
    <property type="match status" value="1"/>
</dbReference>
<dbReference type="AlphaFoldDB" id="A0A5C2SGD3"/>
<dbReference type="Pfam" id="PF00141">
    <property type="entry name" value="peroxidase"/>
    <property type="match status" value="1"/>
</dbReference>
<dbReference type="GO" id="GO:0046872">
    <property type="term" value="F:metal ion binding"/>
    <property type="evidence" value="ECO:0007669"/>
    <property type="project" value="UniProtKB-UniRule"/>
</dbReference>
<reference evidence="15" key="1">
    <citation type="journal article" date="2018" name="Genome Biol. Evol.">
        <title>Genomics and development of Lentinus tigrinus, a white-rot wood-decaying mushroom with dimorphic fruiting bodies.</title>
        <authorList>
            <person name="Wu B."/>
            <person name="Xu Z."/>
            <person name="Knudson A."/>
            <person name="Carlson A."/>
            <person name="Chen N."/>
            <person name="Kovaka S."/>
            <person name="LaButti K."/>
            <person name="Lipzen A."/>
            <person name="Pennachio C."/>
            <person name="Riley R."/>
            <person name="Schakwitz W."/>
            <person name="Umezawa K."/>
            <person name="Ohm R.A."/>
            <person name="Grigoriev I.V."/>
            <person name="Nagy L.G."/>
            <person name="Gibbons J."/>
            <person name="Hibbett D."/>
        </authorList>
    </citation>
    <scope>NUCLEOTIDE SEQUENCE [LARGE SCALE GENOMIC DNA]</scope>
    <source>
        <strain evidence="15">ALCF2SS1-6</strain>
    </source>
</reference>
<feature type="binding site" evidence="10">
    <location>
        <position position="36"/>
    </location>
    <ligand>
        <name>Ca(2+)</name>
        <dbReference type="ChEBI" id="CHEBI:29108"/>
        <label>1</label>
    </ligand>
</feature>
<feature type="binding site" description="axial binding residue" evidence="10">
    <location>
        <position position="167"/>
    </location>
    <ligand>
        <name>heme b</name>
        <dbReference type="ChEBI" id="CHEBI:60344"/>
    </ligand>
    <ligandPart>
        <name>Fe</name>
        <dbReference type="ChEBI" id="CHEBI:18248"/>
    </ligandPart>
</feature>